<dbReference type="AlphaFoldDB" id="A0A7J0ENB3"/>
<dbReference type="EMBL" id="BJWL01000005">
    <property type="protein sequence ID" value="GFY87656.1"/>
    <property type="molecule type" value="Genomic_DNA"/>
</dbReference>
<comment type="caution">
    <text evidence="2">The sequence shown here is derived from an EMBL/GenBank/DDBJ whole genome shotgun (WGS) entry which is preliminary data.</text>
</comment>
<dbReference type="Proteomes" id="UP000585474">
    <property type="component" value="Unassembled WGS sequence"/>
</dbReference>
<evidence type="ECO:0000313" key="3">
    <source>
        <dbReference type="Proteomes" id="UP000585474"/>
    </source>
</evidence>
<dbReference type="Pfam" id="PF13456">
    <property type="entry name" value="RVT_3"/>
    <property type="match status" value="1"/>
</dbReference>
<dbReference type="GO" id="GO:0004523">
    <property type="term" value="F:RNA-DNA hybrid ribonuclease activity"/>
    <property type="evidence" value="ECO:0007669"/>
    <property type="project" value="InterPro"/>
</dbReference>
<protein>
    <recommendedName>
        <fullName evidence="1">RNase H type-1 domain-containing protein</fullName>
    </recommendedName>
</protein>
<dbReference type="GO" id="GO:0003676">
    <property type="term" value="F:nucleic acid binding"/>
    <property type="evidence" value="ECO:0007669"/>
    <property type="project" value="InterPro"/>
</dbReference>
<evidence type="ECO:0000259" key="1">
    <source>
        <dbReference type="Pfam" id="PF13456"/>
    </source>
</evidence>
<sequence length="201" mass="21436">MKGKLRQGGNQFGKSTSFGKLPVSISSVVFFAPLSGFNFLWDTICRIWIQAENKTWGDALAAVNEEPSASTSIIQSNSGQSRTVGDVSLLLSQWAAFFIVIFSEAIAIYSGVQLGSELSLLSIIVESDNKALVDMLNGSITLSLEVEVILRDIKCLQCGFQCCDVVYGKRSSNGAAHTAPGKGVLGLGYSLWTGVSPCLVT</sequence>
<proteinExistence type="predicted"/>
<evidence type="ECO:0000313" key="2">
    <source>
        <dbReference type="EMBL" id="GFY87656.1"/>
    </source>
</evidence>
<gene>
    <name evidence="2" type="ORF">Acr_05g0012950</name>
</gene>
<organism evidence="2 3">
    <name type="scientific">Actinidia rufa</name>
    <dbReference type="NCBI Taxonomy" id="165716"/>
    <lineage>
        <taxon>Eukaryota</taxon>
        <taxon>Viridiplantae</taxon>
        <taxon>Streptophyta</taxon>
        <taxon>Embryophyta</taxon>
        <taxon>Tracheophyta</taxon>
        <taxon>Spermatophyta</taxon>
        <taxon>Magnoliopsida</taxon>
        <taxon>eudicotyledons</taxon>
        <taxon>Gunneridae</taxon>
        <taxon>Pentapetalae</taxon>
        <taxon>asterids</taxon>
        <taxon>Ericales</taxon>
        <taxon>Actinidiaceae</taxon>
        <taxon>Actinidia</taxon>
    </lineage>
</organism>
<dbReference type="InterPro" id="IPR044730">
    <property type="entry name" value="RNase_H-like_dom_plant"/>
</dbReference>
<feature type="domain" description="RNase H type-1" evidence="1">
    <location>
        <begin position="100"/>
        <end position="178"/>
    </location>
</feature>
<reference evidence="2 3" key="1">
    <citation type="submission" date="2019-07" db="EMBL/GenBank/DDBJ databases">
        <title>De Novo Assembly of kiwifruit Actinidia rufa.</title>
        <authorList>
            <person name="Sugita-Konishi S."/>
            <person name="Sato K."/>
            <person name="Mori E."/>
            <person name="Abe Y."/>
            <person name="Kisaki G."/>
            <person name="Hamano K."/>
            <person name="Suezawa K."/>
            <person name="Otani M."/>
            <person name="Fukuda T."/>
            <person name="Manabe T."/>
            <person name="Gomi K."/>
            <person name="Tabuchi M."/>
            <person name="Akimitsu K."/>
            <person name="Kataoka I."/>
        </authorList>
    </citation>
    <scope>NUCLEOTIDE SEQUENCE [LARGE SCALE GENOMIC DNA]</scope>
    <source>
        <strain evidence="3">cv. Fuchu</strain>
    </source>
</reference>
<name>A0A7J0ENB3_9ERIC</name>
<dbReference type="PANTHER" id="PTHR47074:SF11">
    <property type="entry name" value="REVERSE TRANSCRIPTASE-LIKE PROTEIN"/>
    <property type="match status" value="1"/>
</dbReference>
<dbReference type="InterPro" id="IPR002156">
    <property type="entry name" value="RNaseH_domain"/>
</dbReference>
<dbReference type="InterPro" id="IPR052929">
    <property type="entry name" value="RNase_H-like_EbsB-rel"/>
</dbReference>
<accession>A0A7J0ENB3</accession>
<keyword evidence="3" id="KW-1185">Reference proteome</keyword>
<dbReference type="CDD" id="cd06222">
    <property type="entry name" value="RNase_H_like"/>
    <property type="match status" value="1"/>
</dbReference>
<dbReference type="PANTHER" id="PTHR47074">
    <property type="entry name" value="BNAC02G40300D PROTEIN"/>
    <property type="match status" value="1"/>
</dbReference>